<proteinExistence type="predicted"/>
<gene>
    <name evidence="4" type="ORF">ACFFTR_43100</name>
</gene>
<dbReference type="RefSeq" id="WP_223100444.1">
    <property type="nucleotide sequence ID" value="NZ_CP061913.1"/>
</dbReference>
<keyword evidence="2" id="KW-0812">Transmembrane</keyword>
<keyword evidence="2" id="KW-1133">Transmembrane helix</keyword>
<keyword evidence="2" id="KW-0472">Membrane</keyword>
<evidence type="ECO:0000259" key="3">
    <source>
        <dbReference type="Pfam" id="PF10756"/>
    </source>
</evidence>
<evidence type="ECO:0000313" key="5">
    <source>
        <dbReference type="Proteomes" id="UP001589608"/>
    </source>
</evidence>
<reference evidence="4 5" key="1">
    <citation type="submission" date="2024-09" db="EMBL/GenBank/DDBJ databases">
        <authorList>
            <person name="Sun Q."/>
            <person name="Mori K."/>
        </authorList>
    </citation>
    <scope>NUCLEOTIDE SEQUENCE [LARGE SCALE GENOMIC DNA]</scope>
    <source>
        <strain evidence="4 5">JCM 3307</strain>
    </source>
</reference>
<evidence type="ECO:0000256" key="1">
    <source>
        <dbReference type="SAM" id="MobiDB-lite"/>
    </source>
</evidence>
<sequence length="166" mass="17686">MRSGAFSEEPSAASEREPDEVPAELPTQLRWRVSTGFAALKCGVTAVLVLAAVFLADDRRALTALVVAALVAGGYALRDVLAPVRLAADPAGITVVTGFAGHRRLGWDEIERVRLESRTRAGLRSELLEIDTGDTLHLLSTYDLNARPADVAADLARIQAISGSPR</sequence>
<feature type="transmembrane region" description="Helical" evidence="2">
    <location>
        <begin position="37"/>
        <end position="55"/>
    </location>
</feature>
<organism evidence="4 5">
    <name type="scientific">Dactylosporangium vinaceum</name>
    <dbReference type="NCBI Taxonomy" id="53362"/>
    <lineage>
        <taxon>Bacteria</taxon>
        <taxon>Bacillati</taxon>
        <taxon>Actinomycetota</taxon>
        <taxon>Actinomycetes</taxon>
        <taxon>Micromonosporales</taxon>
        <taxon>Micromonosporaceae</taxon>
        <taxon>Dactylosporangium</taxon>
    </lineage>
</organism>
<feature type="domain" description="Low molecular weight protein antigen 6 PH" evidence="3">
    <location>
        <begin position="84"/>
        <end position="159"/>
    </location>
</feature>
<dbReference type="Pfam" id="PF10756">
    <property type="entry name" value="bPH_6"/>
    <property type="match status" value="1"/>
</dbReference>
<dbReference type="Proteomes" id="UP001589608">
    <property type="component" value="Unassembled WGS sequence"/>
</dbReference>
<protein>
    <submittedName>
        <fullName evidence="4">PH domain-containing protein</fullName>
    </submittedName>
</protein>
<name>A0ABV5MM39_9ACTN</name>
<dbReference type="InterPro" id="IPR019692">
    <property type="entry name" value="CFP-6_PH"/>
</dbReference>
<dbReference type="EMBL" id="JBHMCA010000069">
    <property type="protein sequence ID" value="MFB9449906.1"/>
    <property type="molecule type" value="Genomic_DNA"/>
</dbReference>
<comment type="caution">
    <text evidence="4">The sequence shown here is derived from an EMBL/GenBank/DDBJ whole genome shotgun (WGS) entry which is preliminary data.</text>
</comment>
<feature type="region of interest" description="Disordered" evidence="1">
    <location>
        <begin position="1"/>
        <end position="22"/>
    </location>
</feature>
<accession>A0ABV5MM39</accession>
<evidence type="ECO:0000313" key="4">
    <source>
        <dbReference type="EMBL" id="MFB9449906.1"/>
    </source>
</evidence>
<evidence type="ECO:0000256" key="2">
    <source>
        <dbReference type="SAM" id="Phobius"/>
    </source>
</evidence>
<feature type="compositionally biased region" description="Low complexity" evidence="1">
    <location>
        <begin position="1"/>
        <end position="13"/>
    </location>
</feature>
<keyword evidence="5" id="KW-1185">Reference proteome</keyword>